<protein>
    <submittedName>
        <fullName evidence="1">Uncharacterized protein</fullName>
    </submittedName>
</protein>
<comment type="caution">
    <text evidence="1">The sequence shown here is derived from an EMBL/GenBank/DDBJ whole genome shotgun (WGS) entry which is preliminary data.</text>
</comment>
<evidence type="ECO:0000313" key="1">
    <source>
        <dbReference type="EMBL" id="KAJ1141670.1"/>
    </source>
</evidence>
<sequence length="116" mass="13216">MDGGDEGNMIELKKQWVETDARLQKFDYRHYTARLHAEGDRSSRLLSWLLKGEQQHSTINAIRLDEGSILNTQLEINKAFRQYYATLYKSGPPALGANERILPDIPINQVDGDTVV</sequence>
<accession>A0AAV7QRC1</accession>
<evidence type="ECO:0000313" key="2">
    <source>
        <dbReference type="Proteomes" id="UP001066276"/>
    </source>
</evidence>
<organism evidence="1 2">
    <name type="scientific">Pleurodeles waltl</name>
    <name type="common">Iberian ribbed newt</name>
    <dbReference type="NCBI Taxonomy" id="8319"/>
    <lineage>
        <taxon>Eukaryota</taxon>
        <taxon>Metazoa</taxon>
        <taxon>Chordata</taxon>
        <taxon>Craniata</taxon>
        <taxon>Vertebrata</taxon>
        <taxon>Euteleostomi</taxon>
        <taxon>Amphibia</taxon>
        <taxon>Batrachia</taxon>
        <taxon>Caudata</taxon>
        <taxon>Salamandroidea</taxon>
        <taxon>Salamandridae</taxon>
        <taxon>Pleurodelinae</taxon>
        <taxon>Pleurodeles</taxon>
    </lineage>
</organism>
<name>A0AAV7QRC1_PLEWA</name>
<dbReference type="Proteomes" id="UP001066276">
    <property type="component" value="Chromosome 6"/>
</dbReference>
<dbReference type="AlphaFoldDB" id="A0AAV7QRC1"/>
<reference evidence="1" key="1">
    <citation type="journal article" date="2022" name="bioRxiv">
        <title>Sequencing and chromosome-scale assembly of the giantPleurodeles waltlgenome.</title>
        <authorList>
            <person name="Brown T."/>
            <person name="Elewa A."/>
            <person name="Iarovenko S."/>
            <person name="Subramanian E."/>
            <person name="Araus A.J."/>
            <person name="Petzold A."/>
            <person name="Susuki M."/>
            <person name="Suzuki K.-i.T."/>
            <person name="Hayashi T."/>
            <person name="Toyoda A."/>
            <person name="Oliveira C."/>
            <person name="Osipova E."/>
            <person name="Leigh N.D."/>
            <person name="Simon A."/>
            <person name="Yun M.H."/>
        </authorList>
    </citation>
    <scope>NUCLEOTIDE SEQUENCE</scope>
    <source>
        <strain evidence="1">20211129_DDA</strain>
        <tissue evidence="1">Liver</tissue>
    </source>
</reference>
<gene>
    <name evidence="1" type="ORF">NDU88_007998</name>
</gene>
<keyword evidence="2" id="KW-1185">Reference proteome</keyword>
<proteinExistence type="predicted"/>
<dbReference type="EMBL" id="JANPWB010000010">
    <property type="protein sequence ID" value="KAJ1141670.1"/>
    <property type="molecule type" value="Genomic_DNA"/>
</dbReference>